<dbReference type="Pfam" id="PF05970">
    <property type="entry name" value="PIF1"/>
    <property type="match status" value="1"/>
</dbReference>
<dbReference type="InterPro" id="IPR027417">
    <property type="entry name" value="P-loop_NTPase"/>
</dbReference>
<feature type="non-terminal residue" evidence="3">
    <location>
        <position position="1"/>
    </location>
</feature>
<dbReference type="GO" id="GO:0005524">
    <property type="term" value="F:ATP binding"/>
    <property type="evidence" value="ECO:0007669"/>
    <property type="project" value="UniProtKB-KW"/>
</dbReference>
<proteinExistence type="inferred from homology"/>
<sequence length="69" mass="7308">EQLKMYLGGMGGTGKSQVIKALIKFFKKKNESHRIVVLGPTGTSAALINGSTYHSFLGINAAGNTVNKI</sequence>
<dbReference type="GO" id="GO:0006281">
    <property type="term" value="P:DNA repair"/>
    <property type="evidence" value="ECO:0007669"/>
    <property type="project" value="UniProtKB-KW"/>
</dbReference>
<reference evidence="4" key="1">
    <citation type="journal article" date="2014" name="Proc. Natl. Acad. Sci. U.S.A.">
        <title>Extensive sampling of basidiomycete genomes demonstrates inadequacy of the white-rot/brown-rot paradigm for wood decay fungi.</title>
        <authorList>
            <person name="Riley R."/>
            <person name="Salamov A.A."/>
            <person name="Brown D.W."/>
            <person name="Nagy L.G."/>
            <person name="Floudas D."/>
            <person name="Held B.W."/>
            <person name="Levasseur A."/>
            <person name="Lombard V."/>
            <person name="Morin E."/>
            <person name="Otillar R."/>
            <person name="Lindquist E.A."/>
            <person name="Sun H."/>
            <person name="LaButti K.M."/>
            <person name="Schmutz J."/>
            <person name="Jabbour D."/>
            <person name="Luo H."/>
            <person name="Baker S.E."/>
            <person name="Pisabarro A.G."/>
            <person name="Walton J.D."/>
            <person name="Blanchette R.A."/>
            <person name="Henrissat B."/>
            <person name="Martin F."/>
            <person name="Cullen D."/>
            <person name="Hibbett D.S."/>
            <person name="Grigoriev I.V."/>
        </authorList>
    </citation>
    <scope>NUCLEOTIDE SEQUENCE [LARGE SCALE GENOMIC DNA]</scope>
    <source>
        <strain evidence="4">CBS 339.88</strain>
    </source>
</reference>
<gene>
    <name evidence="3" type="ORF">GALMADRAFT_37733</name>
</gene>
<dbReference type="GO" id="GO:0000723">
    <property type="term" value="P:telomere maintenance"/>
    <property type="evidence" value="ECO:0007669"/>
    <property type="project" value="InterPro"/>
</dbReference>
<evidence type="ECO:0000256" key="1">
    <source>
        <dbReference type="RuleBase" id="RU363044"/>
    </source>
</evidence>
<dbReference type="GO" id="GO:0043139">
    <property type="term" value="F:5'-3' DNA helicase activity"/>
    <property type="evidence" value="ECO:0007669"/>
    <property type="project" value="UniProtKB-EC"/>
</dbReference>
<dbReference type="SUPFAM" id="SSF52540">
    <property type="entry name" value="P-loop containing nucleoside triphosphate hydrolases"/>
    <property type="match status" value="1"/>
</dbReference>
<comment type="cofactor">
    <cofactor evidence="1">
        <name>Mg(2+)</name>
        <dbReference type="ChEBI" id="CHEBI:18420"/>
    </cofactor>
</comment>
<dbReference type="AlphaFoldDB" id="A0A067S533"/>
<keyword evidence="4" id="KW-1185">Reference proteome</keyword>
<comment type="catalytic activity">
    <reaction evidence="1">
        <text>ATP + H2O = ADP + phosphate + H(+)</text>
        <dbReference type="Rhea" id="RHEA:13065"/>
        <dbReference type="ChEBI" id="CHEBI:15377"/>
        <dbReference type="ChEBI" id="CHEBI:15378"/>
        <dbReference type="ChEBI" id="CHEBI:30616"/>
        <dbReference type="ChEBI" id="CHEBI:43474"/>
        <dbReference type="ChEBI" id="CHEBI:456216"/>
        <dbReference type="EC" id="5.6.2.3"/>
    </reaction>
</comment>
<keyword evidence="1" id="KW-0227">DNA damage</keyword>
<evidence type="ECO:0000259" key="2">
    <source>
        <dbReference type="Pfam" id="PF05970"/>
    </source>
</evidence>
<evidence type="ECO:0000313" key="3">
    <source>
        <dbReference type="EMBL" id="KDR64972.1"/>
    </source>
</evidence>
<accession>A0A067S533</accession>
<keyword evidence="1" id="KW-0233">DNA recombination</keyword>
<dbReference type="Gene3D" id="3.40.50.300">
    <property type="entry name" value="P-loop containing nucleotide triphosphate hydrolases"/>
    <property type="match status" value="1"/>
</dbReference>
<keyword evidence="1" id="KW-0347">Helicase</keyword>
<protein>
    <recommendedName>
        <fullName evidence="1">ATP-dependent DNA helicase</fullName>
        <ecNumber evidence="1">5.6.2.3</ecNumber>
    </recommendedName>
</protein>
<name>A0A067S533_GALM3</name>
<dbReference type="GO" id="GO:0006310">
    <property type="term" value="P:DNA recombination"/>
    <property type="evidence" value="ECO:0007669"/>
    <property type="project" value="UniProtKB-KW"/>
</dbReference>
<dbReference type="HOGENOM" id="CLU_161528_1_0_1"/>
<dbReference type="GO" id="GO:0016887">
    <property type="term" value="F:ATP hydrolysis activity"/>
    <property type="evidence" value="ECO:0007669"/>
    <property type="project" value="RHEA"/>
</dbReference>
<evidence type="ECO:0000313" key="4">
    <source>
        <dbReference type="Proteomes" id="UP000027222"/>
    </source>
</evidence>
<dbReference type="EMBL" id="KL142623">
    <property type="protein sequence ID" value="KDR64972.1"/>
    <property type="molecule type" value="Genomic_DNA"/>
</dbReference>
<dbReference type="EC" id="5.6.2.3" evidence="1"/>
<feature type="non-terminal residue" evidence="3">
    <location>
        <position position="69"/>
    </location>
</feature>
<dbReference type="Proteomes" id="UP000027222">
    <property type="component" value="Unassembled WGS sequence"/>
</dbReference>
<keyword evidence="1" id="KW-0547">Nucleotide-binding</keyword>
<keyword evidence="1" id="KW-0234">DNA repair</keyword>
<dbReference type="OrthoDB" id="432234at2759"/>
<keyword evidence="1" id="KW-0067">ATP-binding</keyword>
<organism evidence="3 4">
    <name type="scientific">Galerina marginata (strain CBS 339.88)</name>
    <dbReference type="NCBI Taxonomy" id="685588"/>
    <lineage>
        <taxon>Eukaryota</taxon>
        <taxon>Fungi</taxon>
        <taxon>Dikarya</taxon>
        <taxon>Basidiomycota</taxon>
        <taxon>Agaricomycotina</taxon>
        <taxon>Agaricomycetes</taxon>
        <taxon>Agaricomycetidae</taxon>
        <taxon>Agaricales</taxon>
        <taxon>Agaricineae</taxon>
        <taxon>Strophariaceae</taxon>
        <taxon>Galerina</taxon>
    </lineage>
</organism>
<dbReference type="InterPro" id="IPR010285">
    <property type="entry name" value="DNA_helicase_pif1-like_DEAD"/>
</dbReference>
<comment type="similarity">
    <text evidence="1">Belongs to the helicase family.</text>
</comment>
<feature type="domain" description="DNA helicase Pif1-like DEAD-box helicase" evidence="2">
    <location>
        <begin position="5"/>
        <end position="62"/>
    </location>
</feature>
<keyword evidence="1" id="KW-0378">Hydrolase</keyword>